<organism evidence="1 2">
    <name type="scientific">Jiella pacifica</name>
    <dbReference type="NCBI Taxonomy" id="2696469"/>
    <lineage>
        <taxon>Bacteria</taxon>
        <taxon>Pseudomonadati</taxon>
        <taxon>Pseudomonadota</taxon>
        <taxon>Alphaproteobacteria</taxon>
        <taxon>Hyphomicrobiales</taxon>
        <taxon>Aurantimonadaceae</taxon>
        <taxon>Jiella</taxon>
    </lineage>
</organism>
<evidence type="ECO:0000313" key="1">
    <source>
        <dbReference type="EMBL" id="NDW04036.1"/>
    </source>
</evidence>
<protein>
    <submittedName>
        <fullName evidence="1">Uncharacterized protein</fullName>
    </submittedName>
</protein>
<dbReference type="EMBL" id="JAAAMG010000004">
    <property type="protein sequence ID" value="NDW04036.1"/>
    <property type="molecule type" value="Genomic_DNA"/>
</dbReference>
<proteinExistence type="predicted"/>
<accession>A0A6N9T1X2</accession>
<sequence length="72" mass="7796">MIGVPTTDTGEIAMKEETALKLVEIAARLVIAGKKPTASHPEPDRKEEIEAWIDKLKIEIDGLTGSKPQNAT</sequence>
<dbReference type="Proteomes" id="UP000469011">
    <property type="component" value="Unassembled WGS sequence"/>
</dbReference>
<keyword evidence="2" id="KW-1185">Reference proteome</keyword>
<dbReference type="AlphaFoldDB" id="A0A6N9T1X2"/>
<reference evidence="1 2" key="1">
    <citation type="submission" date="2020-01" db="EMBL/GenBank/DDBJ databases">
        <title>Jiella pacifica sp. nov.</title>
        <authorList>
            <person name="Xue Z."/>
            <person name="Zhu S."/>
            <person name="Chen J."/>
            <person name="Yang J."/>
        </authorList>
    </citation>
    <scope>NUCLEOTIDE SEQUENCE [LARGE SCALE GENOMIC DNA]</scope>
    <source>
        <strain evidence="1 2">40Bstr34</strain>
    </source>
</reference>
<gene>
    <name evidence="1" type="ORF">GTK09_06295</name>
</gene>
<comment type="caution">
    <text evidence="1">The sequence shown here is derived from an EMBL/GenBank/DDBJ whole genome shotgun (WGS) entry which is preliminary data.</text>
</comment>
<evidence type="ECO:0000313" key="2">
    <source>
        <dbReference type="Proteomes" id="UP000469011"/>
    </source>
</evidence>
<name>A0A6N9T1X2_9HYPH</name>
<dbReference type="RefSeq" id="WP_163462024.1">
    <property type="nucleotide sequence ID" value="NZ_JAAAMG010000004.1"/>
</dbReference>